<dbReference type="GO" id="GO:0005524">
    <property type="term" value="F:ATP binding"/>
    <property type="evidence" value="ECO:0007669"/>
    <property type="project" value="InterPro"/>
</dbReference>
<evidence type="ECO:0000313" key="6">
    <source>
        <dbReference type="Proteomes" id="UP001178507"/>
    </source>
</evidence>
<evidence type="ECO:0000256" key="1">
    <source>
        <dbReference type="ARBA" id="ARBA00022527"/>
    </source>
</evidence>
<evidence type="ECO:0000256" key="3">
    <source>
        <dbReference type="ARBA" id="ARBA00022777"/>
    </source>
</evidence>
<sequence>MGNHPITVCNQVLSCDFEAVRQSMRCGSRCLPDDEDAQLALRLVFAPMDSPASTSCPMKPGEEVIVTSIKKAPGWEPLTWRQDRVARQEAAARGARLWPGPGESRFGRPSRCWCVQLLAADGRGGVRQMSALLQVACAQEDRDLEKVKDAVKEISSVAKYAHRFNYHVAQAVGEEPANIPAIRVASSAACFVLDSVNPRVADAGDTAILTFFDAKNVTKFVFEGGEDFEELPQAFFHFVLWSSGGKELLADLQGALKGQDFVLVDPVLLRGAEMAIADVMALSSSGELPNPNQQRFDLWHPRCGQLCRSFDPSRRTSSTRRACGLRPSGAFKPPPAGGGFSGVWLGFGWDT</sequence>
<evidence type="ECO:0000259" key="4">
    <source>
        <dbReference type="PROSITE" id="PS51158"/>
    </source>
</evidence>
<name>A0AA36J496_9DINO</name>
<keyword evidence="1" id="KW-0723">Serine/threonine-protein kinase</keyword>
<dbReference type="InterPro" id="IPR004166">
    <property type="entry name" value="a-kinase_dom"/>
</dbReference>
<dbReference type="Proteomes" id="UP001178507">
    <property type="component" value="Unassembled WGS sequence"/>
</dbReference>
<gene>
    <name evidence="5" type="ORF">EVOR1521_LOCUS22471</name>
</gene>
<protein>
    <recommendedName>
        <fullName evidence="4">Alpha-type protein kinase domain-containing protein</fullName>
    </recommendedName>
</protein>
<comment type="caution">
    <text evidence="5">The sequence shown here is derived from an EMBL/GenBank/DDBJ whole genome shotgun (WGS) entry which is preliminary data.</text>
</comment>
<dbReference type="SUPFAM" id="SSF56112">
    <property type="entry name" value="Protein kinase-like (PK-like)"/>
    <property type="match status" value="1"/>
</dbReference>
<reference evidence="5" key="1">
    <citation type="submission" date="2023-08" db="EMBL/GenBank/DDBJ databases">
        <authorList>
            <person name="Chen Y."/>
            <person name="Shah S."/>
            <person name="Dougan E. K."/>
            <person name="Thang M."/>
            <person name="Chan C."/>
        </authorList>
    </citation>
    <scope>NUCLEOTIDE SEQUENCE</scope>
</reference>
<keyword evidence="3" id="KW-0418">Kinase</keyword>
<evidence type="ECO:0000313" key="5">
    <source>
        <dbReference type="EMBL" id="CAJ1398802.1"/>
    </source>
</evidence>
<dbReference type="Gene3D" id="3.20.200.10">
    <property type="entry name" value="MHCK/EF2 kinase"/>
    <property type="match status" value="1"/>
</dbReference>
<accession>A0AA36J496</accession>
<dbReference type="PROSITE" id="PS51158">
    <property type="entry name" value="ALPHA_KINASE"/>
    <property type="match status" value="1"/>
</dbReference>
<dbReference type="InterPro" id="IPR011009">
    <property type="entry name" value="Kinase-like_dom_sf"/>
</dbReference>
<evidence type="ECO:0000256" key="2">
    <source>
        <dbReference type="ARBA" id="ARBA00022679"/>
    </source>
</evidence>
<feature type="domain" description="Alpha-type protein kinase" evidence="4">
    <location>
        <begin position="67"/>
        <end position="328"/>
    </location>
</feature>
<dbReference type="Pfam" id="PF02816">
    <property type="entry name" value="Alpha_kinase"/>
    <property type="match status" value="1"/>
</dbReference>
<proteinExistence type="predicted"/>
<keyword evidence="2" id="KW-0808">Transferase</keyword>
<dbReference type="AlphaFoldDB" id="A0AA36J496"/>
<dbReference type="GO" id="GO:0004674">
    <property type="term" value="F:protein serine/threonine kinase activity"/>
    <property type="evidence" value="ECO:0007669"/>
    <property type="project" value="UniProtKB-KW"/>
</dbReference>
<organism evidence="5 6">
    <name type="scientific">Effrenium voratum</name>
    <dbReference type="NCBI Taxonomy" id="2562239"/>
    <lineage>
        <taxon>Eukaryota</taxon>
        <taxon>Sar</taxon>
        <taxon>Alveolata</taxon>
        <taxon>Dinophyceae</taxon>
        <taxon>Suessiales</taxon>
        <taxon>Symbiodiniaceae</taxon>
        <taxon>Effrenium</taxon>
    </lineage>
</organism>
<dbReference type="EMBL" id="CAUJNA010003310">
    <property type="protein sequence ID" value="CAJ1398802.1"/>
    <property type="molecule type" value="Genomic_DNA"/>
</dbReference>
<keyword evidence="6" id="KW-1185">Reference proteome</keyword>